<evidence type="ECO:0000313" key="1">
    <source>
        <dbReference type="EMBL" id="UMB70592.1"/>
    </source>
</evidence>
<evidence type="ECO:0008006" key="3">
    <source>
        <dbReference type="Google" id="ProtNLM"/>
    </source>
</evidence>
<dbReference type="Proteomes" id="UP001055336">
    <property type="component" value="Chromosome"/>
</dbReference>
<dbReference type="RefSeq" id="WP_240262355.1">
    <property type="nucleotide sequence ID" value="NZ_CP092488.2"/>
</dbReference>
<accession>A0ABY3VTR8</accession>
<dbReference type="EMBL" id="CP092488">
    <property type="protein sequence ID" value="UMB70592.1"/>
    <property type="molecule type" value="Genomic_DNA"/>
</dbReference>
<evidence type="ECO:0000313" key="2">
    <source>
        <dbReference type="Proteomes" id="UP001055336"/>
    </source>
</evidence>
<keyword evidence="2" id="KW-1185">Reference proteome</keyword>
<gene>
    <name evidence="1" type="ORF">MKK62_04530</name>
</gene>
<protein>
    <recommendedName>
        <fullName evidence="3">YCII-related domain-containing protein</fullName>
    </recommendedName>
</protein>
<reference evidence="1" key="1">
    <citation type="submission" date="2022-08" db="EMBL/GenBank/DDBJ databases">
        <title>Whole genome sequencing of non-tuberculosis mycobacteria type-strains.</title>
        <authorList>
            <person name="Igarashi Y."/>
            <person name="Osugi A."/>
            <person name="Mitarai S."/>
        </authorList>
    </citation>
    <scope>NUCLEOTIDE SEQUENCE</scope>
    <source>
        <strain evidence="1">DSM 45127</strain>
    </source>
</reference>
<proteinExistence type="predicted"/>
<sequence length="91" mass="9848">MCTSASTNPCYLVEWYQPDLAETSFDEAVKRLQQVAGAAQICLRGAVTAPSDETTFAVIEAESVEAVIDACRRAGWHTDRITPVTRADLSA</sequence>
<name>A0ABY3VTR8_9MYCO</name>
<organism evidence="1 2">
    <name type="scientific">Mycobacterium paraterrae</name>
    <dbReference type="NCBI Taxonomy" id="577492"/>
    <lineage>
        <taxon>Bacteria</taxon>
        <taxon>Bacillati</taxon>
        <taxon>Actinomycetota</taxon>
        <taxon>Actinomycetes</taxon>
        <taxon>Mycobacteriales</taxon>
        <taxon>Mycobacteriaceae</taxon>
        <taxon>Mycobacterium</taxon>
    </lineage>
</organism>